<evidence type="ECO:0000313" key="1">
    <source>
        <dbReference type="EMBL" id="MBH9579737.1"/>
    </source>
</evidence>
<accession>A0A931NGB9</accession>
<organism evidence="1 2">
    <name type="scientific">Inhella proteolytica</name>
    <dbReference type="NCBI Taxonomy" id="2795029"/>
    <lineage>
        <taxon>Bacteria</taxon>
        <taxon>Pseudomonadati</taxon>
        <taxon>Pseudomonadota</taxon>
        <taxon>Betaproteobacteria</taxon>
        <taxon>Burkholderiales</taxon>
        <taxon>Sphaerotilaceae</taxon>
        <taxon>Inhella</taxon>
    </lineage>
</organism>
<dbReference type="AlphaFoldDB" id="A0A931NGB9"/>
<evidence type="ECO:0000313" key="2">
    <source>
        <dbReference type="Proteomes" id="UP000613266"/>
    </source>
</evidence>
<gene>
    <name evidence="1" type="ORF">I7X39_22825</name>
</gene>
<reference evidence="1" key="1">
    <citation type="submission" date="2020-12" db="EMBL/GenBank/DDBJ databases">
        <title>The genome sequence of Inhella sp. 1Y17.</title>
        <authorList>
            <person name="Liu Y."/>
        </authorList>
    </citation>
    <scope>NUCLEOTIDE SEQUENCE</scope>
    <source>
        <strain evidence="1">1Y17</strain>
    </source>
</reference>
<name>A0A931NGB9_9BURK</name>
<comment type="caution">
    <text evidence="1">The sequence shown here is derived from an EMBL/GenBank/DDBJ whole genome shotgun (WGS) entry which is preliminary data.</text>
</comment>
<dbReference type="Proteomes" id="UP000613266">
    <property type="component" value="Unassembled WGS sequence"/>
</dbReference>
<proteinExistence type="predicted"/>
<dbReference type="EMBL" id="JAEDAK010000033">
    <property type="protein sequence ID" value="MBH9579737.1"/>
    <property type="molecule type" value="Genomic_DNA"/>
</dbReference>
<protein>
    <recommendedName>
        <fullName evidence="3">Cytochrome c domain-containing protein</fullName>
    </recommendedName>
</protein>
<keyword evidence="2" id="KW-1185">Reference proteome</keyword>
<dbReference type="RefSeq" id="WP_198113673.1">
    <property type="nucleotide sequence ID" value="NZ_JAEDAK010000033.1"/>
</dbReference>
<evidence type="ECO:0008006" key="3">
    <source>
        <dbReference type="Google" id="ProtNLM"/>
    </source>
</evidence>
<sequence length="312" mass="34190">MQAMPAWRPLRTMAGMRHLLLILLLIGHSLLALPAQAEPPALLSQTGLWAPGTQQPAPGVRPFTPQHVLWSDGADKQRWIRLPPGTRVDARQPDAWQFPVGTRLWKEFRHGGVAVETRFMERTARGWAYASYRWRPDGRDAERVRPAGETVALAVAPGGRYDFPSTGDCLACHADARSPVLGFSALQLGPQLPAFMQAGLIAHAPARWRTAPPSVPGATAVERAARGYLHANCAHCHHSTGVPRPLRLALDVERPAPPAPHLDEVLRRMGTRNPYVQMPPLGTRHIDPAGLALLRAWANERAMARDGSSPPR</sequence>